<dbReference type="Gene3D" id="1.20.5.1930">
    <property type="match status" value="1"/>
</dbReference>
<dbReference type="AlphaFoldDB" id="A0A6N7W7A9"/>
<dbReference type="InterPro" id="IPR036890">
    <property type="entry name" value="HATPase_C_sf"/>
</dbReference>
<dbReference type="GO" id="GO:0000155">
    <property type="term" value="F:phosphorelay sensor kinase activity"/>
    <property type="evidence" value="ECO:0007669"/>
    <property type="project" value="InterPro"/>
</dbReference>
<evidence type="ECO:0000256" key="1">
    <source>
        <dbReference type="ARBA" id="ARBA00022679"/>
    </source>
</evidence>
<dbReference type="PANTHER" id="PTHR24421">
    <property type="entry name" value="NITRATE/NITRITE SENSOR PROTEIN NARX-RELATED"/>
    <property type="match status" value="1"/>
</dbReference>
<evidence type="ECO:0000259" key="5">
    <source>
        <dbReference type="Pfam" id="PF07730"/>
    </source>
</evidence>
<feature type="transmembrane region" description="Helical" evidence="4">
    <location>
        <begin position="158"/>
        <end position="179"/>
    </location>
</feature>
<name>A0A6N7W7A9_9ACTO</name>
<dbReference type="GO" id="GO:0046983">
    <property type="term" value="F:protein dimerization activity"/>
    <property type="evidence" value="ECO:0007669"/>
    <property type="project" value="InterPro"/>
</dbReference>
<keyword evidence="4" id="KW-0812">Transmembrane</keyword>
<feature type="transmembrane region" description="Helical" evidence="4">
    <location>
        <begin position="76"/>
        <end position="98"/>
    </location>
</feature>
<evidence type="ECO:0000256" key="4">
    <source>
        <dbReference type="SAM" id="Phobius"/>
    </source>
</evidence>
<keyword evidence="2" id="KW-0418">Kinase</keyword>
<keyword evidence="1" id="KW-0808">Transferase</keyword>
<dbReference type="RefSeq" id="WP_154546103.1">
    <property type="nucleotide sequence ID" value="NZ_VULO01000012.1"/>
</dbReference>
<proteinExistence type="predicted"/>
<keyword evidence="4" id="KW-1133">Transmembrane helix</keyword>
<evidence type="ECO:0000313" key="7">
    <source>
        <dbReference type="Proteomes" id="UP000470875"/>
    </source>
</evidence>
<keyword evidence="4" id="KW-0472">Membrane</keyword>
<reference evidence="6 7" key="1">
    <citation type="submission" date="2019-08" db="EMBL/GenBank/DDBJ databases">
        <title>In-depth cultivation of the pig gut microbiome towards novel bacterial diversity and tailored functional studies.</title>
        <authorList>
            <person name="Wylensek D."/>
            <person name="Hitch T.C.A."/>
            <person name="Clavel T."/>
        </authorList>
    </citation>
    <scope>NUCLEOTIDE SEQUENCE [LARGE SCALE GENOMIC DNA]</scope>
    <source>
        <strain evidence="6 7">WB03_NA08</strain>
    </source>
</reference>
<organism evidence="6 7">
    <name type="scientific">Scrofimicrobium canadense</name>
    <dbReference type="NCBI Taxonomy" id="2652290"/>
    <lineage>
        <taxon>Bacteria</taxon>
        <taxon>Bacillati</taxon>
        <taxon>Actinomycetota</taxon>
        <taxon>Actinomycetes</taxon>
        <taxon>Actinomycetales</taxon>
        <taxon>Actinomycetaceae</taxon>
        <taxon>Scrofimicrobium</taxon>
    </lineage>
</organism>
<dbReference type="Proteomes" id="UP000470875">
    <property type="component" value="Unassembled WGS sequence"/>
</dbReference>
<dbReference type="Pfam" id="PF07730">
    <property type="entry name" value="HisKA_3"/>
    <property type="match status" value="1"/>
</dbReference>
<feature type="transmembrane region" description="Helical" evidence="4">
    <location>
        <begin position="43"/>
        <end position="64"/>
    </location>
</feature>
<gene>
    <name evidence="6" type="ORF">FYJ24_10260</name>
</gene>
<comment type="caution">
    <text evidence="6">The sequence shown here is derived from an EMBL/GenBank/DDBJ whole genome shotgun (WGS) entry which is preliminary data.</text>
</comment>
<dbReference type="EMBL" id="VULO01000012">
    <property type="protein sequence ID" value="MSS85135.1"/>
    <property type="molecule type" value="Genomic_DNA"/>
</dbReference>
<dbReference type="CDD" id="cd16917">
    <property type="entry name" value="HATPase_UhpB-NarQ-NarX-like"/>
    <property type="match status" value="1"/>
</dbReference>
<accession>A0A6N7W7A9</accession>
<keyword evidence="3" id="KW-0902">Two-component regulatory system</keyword>
<dbReference type="InterPro" id="IPR050482">
    <property type="entry name" value="Sensor_HK_TwoCompSys"/>
</dbReference>
<dbReference type="GO" id="GO:0016020">
    <property type="term" value="C:membrane"/>
    <property type="evidence" value="ECO:0007669"/>
    <property type="project" value="InterPro"/>
</dbReference>
<keyword evidence="7" id="KW-1185">Reference proteome</keyword>
<evidence type="ECO:0000313" key="6">
    <source>
        <dbReference type="EMBL" id="MSS85135.1"/>
    </source>
</evidence>
<dbReference type="SUPFAM" id="SSF55874">
    <property type="entry name" value="ATPase domain of HSP90 chaperone/DNA topoisomerase II/histidine kinase"/>
    <property type="match status" value="1"/>
</dbReference>
<sequence length="408" mass="43434">MKKRDPVDASKQLRRYLLGSFHVLILFLPLALGLSVVHLGVDAAGIVFLTAFTAHCIIASVTLQRTVDSEVNRTDLSAWVMPLLAVSTTLSVILALYWTYENRLAVWPAATVLILAGTVLGPLLSTARIVLVSFLIAVLLSVAVWGEGGLDSMQPFARVTTIALAVGVPIFIVALILIGTSRWSLVLLKAVKDQAQMDHMRADLAVAEERLRIARDMHDVMGRTLTAVALKSDLAGALTQTGATERALEEVYAVRDLANESLAELRGVLAGYRKPSLAAELVGAQSLLRSAGVESRIMGETTEIPSWAGEPLSWVLREAATNIVRHANAKKAVFVITVEPQSVSLTVSNDGLINRPALDDGHGDGSGLVGLTERLKAVGGTLDYGVVADRFTVVAKILGPALGGEKEG</sequence>
<dbReference type="InterPro" id="IPR011712">
    <property type="entry name" value="Sig_transdc_His_kin_sub3_dim/P"/>
</dbReference>
<evidence type="ECO:0000256" key="3">
    <source>
        <dbReference type="ARBA" id="ARBA00023012"/>
    </source>
</evidence>
<evidence type="ECO:0000256" key="2">
    <source>
        <dbReference type="ARBA" id="ARBA00022777"/>
    </source>
</evidence>
<feature type="domain" description="Signal transduction histidine kinase subgroup 3 dimerisation and phosphoacceptor" evidence="5">
    <location>
        <begin position="209"/>
        <end position="276"/>
    </location>
</feature>
<protein>
    <recommendedName>
        <fullName evidence="5">Signal transduction histidine kinase subgroup 3 dimerisation and phosphoacceptor domain-containing protein</fullName>
    </recommendedName>
</protein>
<feature type="transmembrane region" description="Helical" evidence="4">
    <location>
        <begin position="129"/>
        <end position="146"/>
    </location>
</feature>
<dbReference type="Gene3D" id="3.30.565.10">
    <property type="entry name" value="Histidine kinase-like ATPase, C-terminal domain"/>
    <property type="match status" value="1"/>
</dbReference>
<feature type="transmembrane region" description="Helical" evidence="4">
    <location>
        <begin position="104"/>
        <end position="124"/>
    </location>
</feature>
<dbReference type="PANTHER" id="PTHR24421:SF63">
    <property type="entry name" value="SENSOR HISTIDINE KINASE DESK"/>
    <property type="match status" value="1"/>
</dbReference>